<dbReference type="EMBL" id="AEYH02002452">
    <property type="protein sequence ID" value="KFG38906.1"/>
    <property type="molecule type" value="Genomic_DNA"/>
</dbReference>
<comment type="caution">
    <text evidence="1">The sequence shown here is derived from an EMBL/GenBank/DDBJ whole genome shotgun (WGS) entry which is preliminary data.</text>
</comment>
<proteinExistence type="predicted"/>
<sequence>MERLLRPDEARLPITIWEVFLDVLE</sequence>
<dbReference type="Proteomes" id="UP000028838">
    <property type="component" value="Unassembled WGS sequence"/>
</dbReference>
<protein>
    <submittedName>
        <fullName evidence="1">Bromodomain protein</fullName>
    </submittedName>
</protein>
<organism evidence="1 2">
    <name type="scientific">Toxoplasma gondii FOU</name>
    <dbReference type="NCBI Taxonomy" id="943167"/>
    <lineage>
        <taxon>Eukaryota</taxon>
        <taxon>Sar</taxon>
        <taxon>Alveolata</taxon>
        <taxon>Apicomplexa</taxon>
        <taxon>Conoidasida</taxon>
        <taxon>Coccidia</taxon>
        <taxon>Eucoccidiorida</taxon>
        <taxon>Eimeriorina</taxon>
        <taxon>Sarcocystidae</taxon>
        <taxon>Toxoplasma</taxon>
    </lineage>
</organism>
<evidence type="ECO:0000313" key="2">
    <source>
        <dbReference type="Proteomes" id="UP000028838"/>
    </source>
</evidence>
<evidence type="ECO:0000313" key="1">
    <source>
        <dbReference type="EMBL" id="KFG38906.1"/>
    </source>
</evidence>
<reference evidence="1 2" key="1">
    <citation type="submission" date="2014-07" db="EMBL/GenBank/DDBJ databases">
        <authorList>
            <person name="Sibley D."/>
            <person name="Venepally P."/>
            <person name="Karamycheva S."/>
            <person name="Hadjithomas M."/>
            <person name="Khan A."/>
            <person name="Brunk B."/>
            <person name="Roos D."/>
            <person name="Caler E."/>
            <person name="Lorenzi H."/>
        </authorList>
    </citation>
    <scope>NUCLEOTIDE SEQUENCE [LARGE SCALE GENOMIC DNA]</scope>
    <source>
        <strain evidence="1 2">FOU</strain>
    </source>
</reference>
<name>A0A086K3D8_TOXGO</name>
<dbReference type="AlphaFoldDB" id="A0A086K3D8"/>
<dbReference type="VEuPathDB" id="ToxoDB:TGFOU_405810"/>
<gene>
    <name evidence="1" type="ORF">TGFOU_405810</name>
</gene>
<accession>A0A086K3D8</accession>
<feature type="non-terminal residue" evidence="1">
    <location>
        <position position="25"/>
    </location>
</feature>